<dbReference type="STRING" id="1569628.A0A316UMF4"/>
<proteinExistence type="predicted"/>
<dbReference type="Pfam" id="PF16275">
    <property type="entry name" value="SF1-HH"/>
    <property type="match status" value="1"/>
</dbReference>
<sequence>MPVGGAAAAAQGEPAMDMRLLRWPRQHHTAKTQQQWQQLPDPPRLQQISPAVAVYILYGGLKRDRAGSDGSPAGGDDAPRKRRSRWSDAAPITGVTTAIPGVVNVADLDRYAPPVRLDEISRKLQTGDVVPPHRERSPFPPPIYDDQGRRTNSREVRSRKKLEDERVQIVDKQVKLNPNYRPGGGY</sequence>
<feature type="domain" description="Splicing factor 1 helix-hairpin" evidence="2">
    <location>
        <begin position="82"/>
        <end position="185"/>
    </location>
</feature>
<dbReference type="OrthoDB" id="6777263at2759"/>
<dbReference type="RefSeq" id="XP_025358967.1">
    <property type="nucleotide sequence ID" value="XM_025508924.1"/>
</dbReference>
<feature type="region of interest" description="Disordered" evidence="1">
    <location>
        <begin position="64"/>
        <end position="89"/>
    </location>
</feature>
<feature type="region of interest" description="Disordered" evidence="1">
    <location>
        <begin position="122"/>
        <end position="168"/>
    </location>
</feature>
<organism evidence="3 4">
    <name type="scientific">Jaminaea rosea</name>
    <dbReference type="NCBI Taxonomy" id="1569628"/>
    <lineage>
        <taxon>Eukaryota</taxon>
        <taxon>Fungi</taxon>
        <taxon>Dikarya</taxon>
        <taxon>Basidiomycota</taxon>
        <taxon>Ustilaginomycotina</taxon>
        <taxon>Exobasidiomycetes</taxon>
        <taxon>Microstromatales</taxon>
        <taxon>Microstromatales incertae sedis</taxon>
        <taxon>Jaminaea</taxon>
    </lineage>
</organism>
<dbReference type="Gene3D" id="6.10.140.1790">
    <property type="match status" value="1"/>
</dbReference>
<evidence type="ECO:0000259" key="2">
    <source>
        <dbReference type="Pfam" id="PF16275"/>
    </source>
</evidence>
<feature type="compositionally biased region" description="Basic and acidic residues" evidence="1">
    <location>
        <begin position="146"/>
        <end position="168"/>
    </location>
</feature>
<dbReference type="GeneID" id="37030747"/>
<protein>
    <recommendedName>
        <fullName evidence="2">Splicing factor 1 helix-hairpin domain-containing protein</fullName>
    </recommendedName>
</protein>
<evidence type="ECO:0000256" key="1">
    <source>
        <dbReference type="SAM" id="MobiDB-lite"/>
    </source>
</evidence>
<evidence type="ECO:0000313" key="4">
    <source>
        <dbReference type="Proteomes" id="UP000245884"/>
    </source>
</evidence>
<gene>
    <name evidence="3" type="ORF">BDZ90DRAFT_276396</name>
</gene>
<dbReference type="AlphaFoldDB" id="A0A316UMF4"/>
<dbReference type="InterPro" id="IPR032570">
    <property type="entry name" value="SF1-HH"/>
</dbReference>
<dbReference type="InterPro" id="IPR047086">
    <property type="entry name" value="SF1-HH_sf"/>
</dbReference>
<name>A0A316UMF4_9BASI</name>
<keyword evidence="4" id="KW-1185">Reference proteome</keyword>
<reference evidence="3 4" key="1">
    <citation type="journal article" date="2018" name="Mol. Biol. Evol.">
        <title>Broad Genomic Sampling Reveals a Smut Pathogenic Ancestry of the Fungal Clade Ustilaginomycotina.</title>
        <authorList>
            <person name="Kijpornyongpan T."/>
            <person name="Mondo S.J."/>
            <person name="Barry K."/>
            <person name="Sandor L."/>
            <person name="Lee J."/>
            <person name="Lipzen A."/>
            <person name="Pangilinan J."/>
            <person name="LaButti K."/>
            <person name="Hainaut M."/>
            <person name="Henrissat B."/>
            <person name="Grigoriev I.V."/>
            <person name="Spatafora J.W."/>
            <person name="Aime M.C."/>
        </authorList>
    </citation>
    <scope>NUCLEOTIDE SEQUENCE [LARGE SCALE GENOMIC DNA]</scope>
    <source>
        <strain evidence="3 4">MCA 5214</strain>
    </source>
</reference>
<accession>A0A316UMF4</accession>
<evidence type="ECO:0000313" key="3">
    <source>
        <dbReference type="EMBL" id="PWN24355.1"/>
    </source>
</evidence>
<dbReference type="Proteomes" id="UP000245884">
    <property type="component" value="Unassembled WGS sequence"/>
</dbReference>
<dbReference type="EMBL" id="KZ819682">
    <property type="protein sequence ID" value="PWN24355.1"/>
    <property type="molecule type" value="Genomic_DNA"/>
</dbReference>